<evidence type="ECO:0000259" key="4">
    <source>
        <dbReference type="PROSITE" id="PS50043"/>
    </source>
</evidence>
<keyword evidence="1" id="KW-0805">Transcription regulation</keyword>
<dbReference type="OrthoDB" id="9808843at2"/>
<sequence>MYNLLIKGYTNDQIARHTYTSKHTVRTHIKNIYRKLNVHNKIDLILYYR</sequence>
<dbReference type="PRINTS" id="PR00038">
    <property type="entry name" value="HTHLUXR"/>
</dbReference>
<evidence type="ECO:0000313" key="6">
    <source>
        <dbReference type="Proteomes" id="UP000297975"/>
    </source>
</evidence>
<dbReference type="Gene3D" id="1.10.10.10">
    <property type="entry name" value="Winged helix-like DNA-binding domain superfamily/Winged helix DNA-binding domain"/>
    <property type="match status" value="1"/>
</dbReference>
<dbReference type="Proteomes" id="UP000297975">
    <property type="component" value="Unassembled WGS sequence"/>
</dbReference>
<evidence type="ECO:0000256" key="2">
    <source>
        <dbReference type="ARBA" id="ARBA00023125"/>
    </source>
</evidence>
<dbReference type="EMBL" id="SOPW01000001">
    <property type="protein sequence ID" value="TFB25132.1"/>
    <property type="molecule type" value="Genomic_DNA"/>
</dbReference>
<dbReference type="Pfam" id="PF00196">
    <property type="entry name" value="GerE"/>
    <property type="match status" value="1"/>
</dbReference>
<dbReference type="InterPro" id="IPR016032">
    <property type="entry name" value="Sig_transdc_resp-reg_C-effctor"/>
</dbReference>
<keyword evidence="6" id="KW-1185">Reference proteome</keyword>
<gene>
    <name evidence="5" type="ORF">E3U55_01600</name>
</gene>
<dbReference type="PROSITE" id="PS50043">
    <property type="entry name" value="HTH_LUXR_2"/>
    <property type="match status" value="1"/>
</dbReference>
<dbReference type="SUPFAM" id="SSF46894">
    <property type="entry name" value="C-terminal effector domain of the bipartite response regulators"/>
    <property type="match status" value="1"/>
</dbReference>
<feature type="domain" description="HTH luxR-type" evidence="4">
    <location>
        <begin position="1"/>
        <end position="49"/>
    </location>
</feature>
<evidence type="ECO:0000313" key="5">
    <source>
        <dbReference type="EMBL" id="TFB25132.1"/>
    </source>
</evidence>
<dbReference type="GO" id="GO:0006355">
    <property type="term" value="P:regulation of DNA-templated transcription"/>
    <property type="evidence" value="ECO:0007669"/>
    <property type="project" value="InterPro"/>
</dbReference>
<comment type="caution">
    <text evidence="5">The sequence shown here is derived from an EMBL/GenBank/DDBJ whole genome shotgun (WGS) entry which is preliminary data.</text>
</comment>
<dbReference type="InterPro" id="IPR036388">
    <property type="entry name" value="WH-like_DNA-bd_sf"/>
</dbReference>
<keyword evidence="2" id="KW-0238">DNA-binding</keyword>
<keyword evidence="3" id="KW-0804">Transcription</keyword>
<dbReference type="PANTHER" id="PTHR44688:SF16">
    <property type="entry name" value="DNA-BINDING TRANSCRIPTIONAL ACTIVATOR DEVR_DOSR"/>
    <property type="match status" value="1"/>
</dbReference>
<dbReference type="PANTHER" id="PTHR44688">
    <property type="entry name" value="DNA-BINDING TRANSCRIPTIONAL ACTIVATOR DEVR_DOSR"/>
    <property type="match status" value="1"/>
</dbReference>
<proteinExistence type="predicted"/>
<evidence type="ECO:0000256" key="3">
    <source>
        <dbReference type="ARBA" id="ARBA00023163"/>
    </source>
</evidence>
<dbReference type="GO" id="GO:0003677">
    <property type="term" value="F:DNA binding"/>
    <property type="evidence" value="ECO:0007669"/>
    <property type="project" value="UniProtKB-KW"/>
</dbReference>
<reference evidence="5 6" key="1">
    <citation type="submission" date="2019-03" db="EMBL/GenBank/DDBJ databases">
        <authorList>
            <person name="He R.-H."/>
        </authorList>
    </citation>
    <scope>NUCLEOTIDE SEQUENCE [LARGE SCALE GENOMIC DNA]</scope>
    <source>
        <strain evidence="6">SH 714</strain>
    </source>
</reference>
<organism evidence="5 6">
    <name type="scientific">Filobacillus milosensis</name>
    <dbReference type="NCBI Taxonomy" id="94137"/>
    <lineage>
        <taxon>Bacteria</taxon>
        <taxon>Bacillati</taxon>
        <taxon>Bacillota</taxon>
        <taxon>Bacilli</taxon>
        <taxon>Bacillales</taxon>
        <taxon>Bacillaceae</taxon>
        <taxon>Filobacillus</taxon>
    </lineage>
</organism>
<accession>A0A4Y8ITJ6</accession>
<protein>
    <submittedName>
        <fullName evidence="5">Response regulator transcription factor</fullName>
    </submittedName>
</protein>
<evidence type="ECO:0000256" key="1">
    <source>
        <dbReference type="ARBA" id="ARBA00023015"/>
    </source>
</evidence>
<dbReference type="SMART" id="SM00421">
    <property type="entry name" value="HTH_LUXR"/>
    <property type="match status" value="1"/>
</dbReference>
<dbReference type="AlphaFoldDB" id="A0A4Y8ITJ6"/>
<name>A0A4Y8ITJ6_9BACI</name>
<dbReference type="CDD" id="cd06170">
    <property type="entry name" value="LuxR_C_like"/>
    <property type="match status" value="1"/>
</dbReference>
<dbReference type="InterPro" id="IPR000792">
    <property type="entry name" value="Tscrpt_reg_LuxR_C"/>
</dbReference>